<feature type="compositionally biased region" description="Basic and acidic residues" evidence="1">
    <location>
        <begin position="127"/>
        <end position="158"/>
    </location>
</feature>
<reference evidence="2" key="2">
    <citation type="submission" date="2025-08" db="UniProtKB">
        <authorList>
            <consortium name="Ensembl"/>
        </authorList>
    </citation>
    <scope>IDENTIFICATION</scope>
</reference>
<organism evidence="2 3">
    <name type="scientific">Pongo abelii</name>
    <name type="common">Sumatran orangutan</name>
    <name type="synonym">Pongo pygmaeus abelii</name>
    <dbReference type="NCBI Taxonomy" id="9601"/>
    <lineage>
        <taxon>Eukaryota</taxon>
        <taxon>Metazoa</taxon>
        <taxon>Chordata</taxon>
        <taxon>Craniata</taxon>
        <taxon>Vertebrata</taxon>
        <taxon>Euteleostomi</taxon>
        <taxon>Mammalia</taxon>
        <taxon>Eutheria</taxon>
        <taxon>Euarchontoglires</taxon>
        <taxon>Primates</taxon>
        <taxon>Haplorrhini</taxon>
        <taxon>Catarrhini</taxon>
        <taxon>Hominidae</taxon>
        <taxon>Pongo</taxon>
    </lineage>
</organism>
<evidence type="ECO:0000313" key="3">
    <source>
        <dbReference type="Proteomes" id="UP000001595"/>
    </source>
</evidence>
<protein>
    <submittedName>
        <fullName evidence="2">Uncharacterized protein</fullName>
    </submittedName>
</protein>
<reference evidence="2 3" key="1">
    <citation type="submission" date="2008-02" db="EMBL/GenBank/DDBJ databases">
        <title>A 6x draft sequence assembly of the Pongo pygmaeus abelii genome.</title>
        <authorList>
            <person name="Wilson R.K."/>
            <person name="Mardis E."/>
        </authorList>
    </citation>
    <scope>NUCLEOTIDE SEQUENCE [LARGE SCALE GENOMIC DNA]</scope>
</reference>
<proteinExistence type="predicted"/>
<keyword evidence="3" id="KW-1185">Reference proteome</keyword>
<accession>A0A8I5TY55</accession>
<feature type="compositionally biased region" description="Basic residues" evidence="1">
    <location>
        <begin position="84"/>
        <end position="102"/>
    </location>
</feature>
<feature type="compositionally biased region" description="Basic and acidic residues" evidence="1">
    <location>
        <begin position="19"/>
        <end position="49"/>
    </location>
</feature>
<feature type="region of interest" description="Disordered" evidence="1">
    <location>
        <begin position="19"/>
        <end position="170"/>
    </location>
</feature>
<feature type="compositionally biased region" description="Basic and acidic residues" evidence="1">
    <location>
        <begin position="103"/>
        <end position="120"/>
    </location>
</feature>
<dbReference type="Ensembl" id="ENSPPYT00000039281.1">
    <property type="protein sequence ID" value="ENSPPYP00000044993.1"/>
    <property type="gene ID" value="ENSPPYG00000032573.1"/>
</dbReference>
<reference evidence="2" key="3">
    <citation type="submission" date="2025-09" db="UniProtKB">
        <authorList>
            <consortium name="Ensembl"/>
        </authorList>
    </citation>
    <scope>IDENTIFICATION</scope>
</reference>
<dbReference type="GeneTree" id="ENSGT00710000107190"/>
<evidence type="ECO:0000256" key="1">
    <source>
        <dbReference type="SAM" id="MobiDB-lite"/>
    </source>
</evidence>
<sequence length="201" mass="24593">MGDEKDSWKVKTLDEILQEKKRRKEQEEKAEIKRLKNVRGELRDHRMEITIRNSPYRREDSMEDRGEEDDSLAIKPPQQMSRKEKAHHRKDEKRKEKRRHRSHSAEGGKHARVKEKEREHERRKRHREEQDKARREWERQKRREMAREHSRRERENGRKRPAVRLTDISDSGEEDQLGRVLVVPGTAWRGVRHHVRIIFVF</sequence>
<dbReference type="AlphaFoldDB" id="A0A8I5TY55"/>
<evidence type="ECO:0000313" key="2">
    <source>
        <dbReference type="Ensembl" id="ENSPPYP00000044993.1"/>
    </source>
</evidence>
<name>A0A8I5TY55_PONAB</name>
<dbReference type="Proteomes" id="UP000001595">
    <property type="component" value="Chromosome 1"/>
</dbReference>